<dbReference type="PANTHER" id="PTHR23028">
    <property type="entry name" value="ACETYLTRANSFERASE"/>
    <property type="match status" value="1"/>
</dbReference>
<dbReference type="EMBL" id="JBHLUD010000009">
    <property type="protein sequence ID" value="MFC0545244.1"/>
    <property type="molecule type" value="Genomic_DNA"/>
</dbReference>
<feature type="transmembrane region" description="Helical" evidence="1">
    <location>
        <begin position="235"/>
        <end position="252"/>
    </location>
</feature>
<keyword evidence="4" id="KW-1185">Reference proteome</keyword>
<accession>A0ABV6MY59</accession>
<feature type="domain" description="Acyltransferase 3" evidence="2">
    <location>
        <begin position="24"/>
        <end position="347"/>
    </location>
</feature>
<keyword evidence="3" id="KW-0808">Transferase</keyword>
<dbReference type="GO" id="GO:0016746">
    <property type="term" value="F:acyltransferase activity"/>
    <property type="evidence" value="ECO:0007669"/>
    <property type="project" value="UniProtKB-KW"/>
</dbReference>
<comment type="caution">
    <text evidence="3">The sequence shown here is derived from an EMBL/GenBank/DDBJ whole genome shotgun (WGS) entry which is preliminary data.</text>
</comment>
<keyword evidence="1" id="KW-0812">Transmembrane</keyword>
<keyword evidence="1" id="KW-1133">Transmembrane helix</keyword>
<evidence type="ECO:0000259" key="2">
    <source>
        <dbReference type="Pfam" id="PF01757"/>
    </source>
</evidence>
<evidence type="ECO:0000313" key="4">
    <source>
        <dbReference type="Proteomes" id="UP001589810"/>
    </source>
</evidence>
<keyword evidence="3" id="KW-0012">Acyltransferase</keyword>
<feature type="transmembrane region" description="Helical" evidence="1">
    <location>
        <begin position="150"/>
        <end position="168"/>
    </location>
</feature>
<dbReference type="Pfam" id="PF01757">
    <property type="entry name" value="Acyl_transf_3"/>
    <property type="match status" value="1"/>
</dbReference>
<dbReference type="RefSeq" id="WP_273934946.1">
    <property type="nucleotide sequence ID" value="NZ_CP097263.1"/>
</dbReference>
<evidence type="ECO:0000256" key="1">
    <source>
        <dbReference type="SAM" id="Phobius"/>
    </source>
</evidence>
<reference evidence="3 4" key="1">
    <citation type="submission" date="2024-09" db="EMBL/GenBank/DDBJ databases">
        <authorList>
            <person name="Sun Q."/>
            <person name="Mori K."/>
        </authorList>
    </citation>
    <scope>NUCLEOTIDE SEQUENCE [LARGE SCALE GENOMIC DNA]</scope>
    <source>
        <strain evidence="3 4">TBRC 1432</strain>
    </source>
</reference>
<feature type="transmembrane region" description="Helical" evidence="1">
    <location>
        <begin position="59"/>
        <end position="81"/>
    </location>
</feature>
<dbReference type="Proteomes" id="UP001589810">
    <property type="component" value="Unassembled WGS sequence"/>
</dbReference>
<feature type="transmembrane region" description="Helical" evidence="1">
    <location>
        <begin position="328"/>
        <end position="348"/>
    </location>
</feature>
<feature type="transmembrane region" description="Helical" evidence="1">
    <location>
        <begin position="258"/>
        <end position="281"/>
    </location>
</feature>
<feature type="transmembrane region" description="Helical" evidence="1">
    <location>
        <begin position="102"/>
        <end position="130"/>
    </location>
</feature>
<gene>
    <name evidence="3" type="ORF">ACFFH7_27300</name>
</gene>
<dbReference type="InterPro" id="IPR050879">
    <property type="entry name" value="Acyltransferase_3"/>
</dbReference>
<feature type="transmembrane region" description="Helical" evidence="1">
    <location>
        <begin position="301"/>
        <end position="322"/>
    </location>
</feature>
<dbReference type="EC" id="2.3.-.-" evidence="3"/>
<organism evidence="3 4">
    <name type="scientific">Kutzneria chonburiensis</name>
    <dbReference type="NCBI Taxonomy" id="1483604"/>
    <lineage>
        <taxon>Bacteria</taxon>
        <taxon>Bacillati</taxon>
        <taxon>Actinomycetota</taxon>
        <taxon>Actinomycetes</taxon>
        <taxon>Pseudonocardiales</taxon>
        <taxon>Pseudonocardiaceae</taxon>
        <taxon>Kutzneria</taxon>
    </lineage>
</organism>
<dbReference type="PANTHER" id="PTHR23028:SF53">
    <property type="entry name" value="ACYL_TRANSF_3 DOMAIN-CONTAINING PROTEIN"/>
    <property type="match status" value="1"/>
</dbReference>
<proteinExistence type="predicted"/>
<evidence type="ECO:0000313" key="3">
    <source>
        <dbReference type="EMBL" id="MFC0545244.1"/>
    </source>
</evidence>
<feature type="transmembrane region" description="Helical" evidence="1">
    <location>
        <begin position="180"/>
        <end position="201"/>
    </location>
</feature>
<dbReference type="InterPro" id="IPR002656">
    <property type="entry name" value="Acyl_transf_3_dom"/>
</dbReference>
<protein>
    <submittedName>
        <fullName evidence="3">Acyltransferase family protein</fullName>
        <ecNumber evidence="3">2.3.-.-</ecNumber>
    </submittedName>
</protein>
<name>A0ABV6MY59_9PSEU</name>
<keyword evidence="1" id="KW-0472">Membrane</keyword>
<sequence>MTQLATPALSTSSHTESLGGRLPSLTGLRWAAAFLVFGMHVRNFGFFGPGPAANVMATVFQAGGTGVSFFFILSGFVLMWSSRPKDTALGFLRRRVARIYPVHLVCAALALVLALTIGSEFVPTIGQLVANVLLLHSWFPDYFYYQSLDPVSWSLVCELLFYVSFPLFGRLARHMQARGAVVFAVVSALSVIAVPIAITVHPTSWPVYFLPLARLGEFTLGIALARLVMLGRWRGPGLDVALGVTLIGYFLVPALPSAFGNTFCTLLGFSLLIPAAAMADLRGTHSVWRLPVMERLGEWSFSFYMVHAMVLGAVKTLLPGTISLNAPAALIVVLAMFGVSLGLSWALYTFVETPGRKFIVGGRKKAKTAPSPA</sequence>
<feature type="transmembrane region" description="Helical" evidence="1">
    <location>
        <begin position="207"/>
        <end position="228"/>
    </location>
</feature>